<dbReference type="EMBL" id="QEIT01000037">
    <property type="protein sequence ID" value="PWZ74421.1"/>
    <property type="molecule type" value="Genomic_DNA"/>
</dbReference>
<comment type="function">
    <text evidence="1">May bind long-chain fatty acids, such as palmitate, and may play a role in lipid transport or fatty acid metabolism.</text>
</comment>
<evidence type="ECO:0000313" key="3">
    <source>
        <dbReference type="EMBL" id="EGQ4383665.1"/>
    </source>
</evidence>
<dbReference type="Gene3D" id="3.40.50.10170">
    <property type="match status" value="1"/>
</dbReference>
<dbReference type="EMBL" id="AAXKXX010000001">
    <property type="protein sequence ID" value="EGQ4383665.1"/>
    <property type="molecule type" value="Genomic_DNA"/>
</dbReference>
<dbReference type="Proteomes" id="UP000246800">
    <property type="component" value="Unassembled WGS sequence"/>
</dbReference>
<reference evidence="4 6" key="1">
    <citation type="journal article" date="2018" name="Vet. Microbiol.">
        <title>Clonal diversity and geographic distribution of methicillin-resistant Staphylococcus pseudintermedius from Australian animals: Discovery of novel sequence types.</title>
        <authorList>
            <person name="Worthing K.A."/>
            <person name="Abraham S."/>
            <person name="Coombs G.W."/>
            <person name="Pang S."/>
            <person name="Saputra S."/>
            <person name="Jordan D."/>
            <person name="Trott D.J."/>
            <person name="Norris J.M."/>
        </authorList>
    </citation>
    <scope>NUCLEOTIDE SEQUENCE [LARGE SCALE GENOMIC DNA]</scope>
    <source>
        <strain evidence="4 6">ST525 1</strain>
    </source>
</reference>
<dbReference type="AlphaFoldDB" id="A0A2A4EKR9"/>
<gene>
    <name evidence="4" type="ORF">DD902_08235</name>
    <name evidence="3" type="ORF">EGV54_00935</name>
    <name evidence="5" type="ORF">JGZ15_06570</name>
</gene>
<dbReference type="Proteomes" id="UP000600220">
    <property type="component" value="Unassembled WGS sequence"/>
</dbReference>
<organism evidence="4 6">
    <name type="scientific">Staphylococcus pseudintermedius</name>
    <dbReference type="NCBI Taxonomy" id="283734"/>
    <lineage>
        <taxon>Bacteria</taxon>
        <taxon>Bacillati</taxon>
        <taxon>Bacillota</taxon>
        <taxon>Bacilli</taxon>
        <taxon>Bacillales</taxon>
        <taxon>Staphylococcaceae</taxon>
        <taxon>Staphylococcus</taxon>
        <taxon>Staphylococcus intermedius group</taxon>
    </lineage>
</organism>
<keyword evidence="8" id="KW-1185">Reference proteome</keyword>
<proteinExistence type="predicted"/>
<dbReference type="NCBIfam" id="TIGR00762">
    <property type="entry name" value="DegV"/>
    <property type="match status" value="1"/>
</dbReference>
<sequence>MQQRIIVTDSTSDLDHAFLKQHNVHIVPLSVTINGESYEDQKDISSESFSQYLGDSSYDFKTSQPPIGRFVETYEKLGQNGAEIISIHLSSGLSGTYQTAVQASEMVDAKVTVIDSKSISFGLGYQLQNAIRWVEEGIPTEEIISKLQNLQKNIKLYVIIGQLDQLIKGGRISKTKGLIGNLMKIKPIGSVIDGKLEMIHNARTQNASIKYVLKDLKPFVGDASIKSIGISHAKAKDFMDKFKEKLDETFTVQNFDFGHTTPVISTHTGAGAIGLVVLKDSSDS</sequence>
<dbReference type="InterPro" id="IPR050270">
    <property type="entry name" value="DegV_domain_contain"/>
</dbReference>
<evidence type="ECO:0000313" key="8">
    <source>
        <dbReference type="Proteomes" id="UP000600220"/>
    </source>
</evidence>
<evidence type="ECO:0000313" key="4">
    <source>
        <dbReference type="EMBL" id="PWZ74421.1"/>
    </source>
</evidence>
<dbReference type="InterPro" id="IPR043168">
    <property type="entry name" value="DegV_C"/>
</dbReference>
<protein>
    <submittedName>
        <fullName evidence="4">DegV family protein</fullName>
    </submittedName>
</protein>
<dbReference type="Pfam" id="PF02645">
    <property type="entry name" value="DegV"/>
    <property type="match status" value="1"/>
</dbReference>
<dbReference type="OMA" id="GPIISTH"/>
<evidence type="ECO:0000256" key="2">
    <source>
        <dbReference type="ARBA" id="ARBA00023121"/>
    </source>
</evidence>
<dbReference type="PANTHER" id="PTHR33434:SF8">
    <property type="entry name" value="DEGV DOMAIN-CONTAINING PROTEIN SPR1019"/>
    <property type="match status" value="1"/>
</dbReference>
<accession>A0A2A4EKR9</accession>
<dbReference type="GO" id="GO:0008289">
    <property type="term" value="F:lipid binding"/>
    <property type="evidence" value="ECO:0007669"/>
    <property type="project" value="UniProtKB-KW"/>
</dbReference>
<evidence type="ECO:0000313" key="7">
    <source>
        <dbReference type="Proteomes" id="UP000595859"/>
    </source>
</evidence>
<dbReference type="GeneID" id="93822832"/>
<keyword evidence="2" id="KW-0446">Lipid-binding</keyword>
<name>A0A2A4EKR9_STAPS</name>
<dbReference type="RefSeq" id="WP_014613922.1">
    <property type="nucleotide sequence ID" value="NZ_AP019372.1"/>
</dbReference>
<reference evidence="5 7" key="3">
    <citation type="submission" date="2020-12" db="EMBL/GenBank/DDBJ databases">
        <title>Whole genome sequencing and de novo assembly of Staphylococcus pseudintermedius: a novel pangenome approach to unravel pathogenesis of canine pyoderma.</title>
        <authorList>
            <person name="Ferrer L."/>
            <person name="Perez D."/>
            <person name="Fonticoba R."/>
            <person name="Vines J."/>
            <person name="Fabregas N."/>
            <person name="Madronero S."/>
            <person name="Meroni G."/>
            <person name="Martino P."/>
            <person name="Martinez S."/>
            <person name="Cusco A."/>
            <person name="Migura L."/>
            <person name="Francino O."/>
        </authorList>
    </citation>
    <scope>NUCLEOTIDE SEQUENCE [LARGE SCALE GENOMIC DNA]</scope>
    <source>
        <strain evidence="5 7">HSP080</strain>
    </source>
</reference>
<evidence type="ECO:0000313" key="6">
    <source>
        <dbReference type="Proteomes" id="UP000246800"/>
    </source>
</evidence>
<dbReference type="Gene3D" id="3.30.1180.10">
    <property type="match status" value="1"/>
</dbReference>
<dbReference type="PROSITE" id="PS51482">
    <property type="entry name" value="DEGV"/>
    <property type="match status" value="1"/>
</dbReference>
<reference evidence="3 8" key="2">
    <citation type="submission" date="2018-11" db="EMBL/GenBank/DDBJ databases">
        <authorList>
            <consortium name="Veterinary Laboratory Investigation and Response Network"/>
        </authorList>
    </citation>
    <scope>NUCLEOTIDE SEQUENCE [LARGE SCALE GENOMIC DNA]</scope>
    <source>
        <strain evidence="3 8">SPSE-18-VL-LA-PA-Ryan-0021</strain>
    </source>
</reference>
<dbReference type="SUPFAM" id="SSF82549">
    <property type="entry name" value="DAK1/DegV-like"/>
    <property type="match status" value="1"/>
</dbReference>
<dbReference type="EMBL" id="CP066884">
    <property type="protein sequence ID" value="QQM97206.1"/>
    <property type="molecule type" value="Genomic_DNA"/>
</dbReference>
<evidence type="ECO:0000256" key="1">
    <source>
        <dbReference type="ARBA" id="ARBA00003238"/>
    </source>
</evidence>
<dbReference type="PANTHER" id="PTHR33434">
    <property type="entry name" value="DEGV DOMAIN-CONTAINING PROTEIN DR_1986-RELATED"/>
    <property type="match status" value="1"/>
</dbReference>
<dbReference type="InterPro" id="IPR003797">
    <property type="entry name" value="DegV"/>
</dbReference>
<dbReference type="Proteomes" id="UP000595859">
    <property type="component" value="Chromosome"/>
</dbReference>
<evidence type="ECO:0000313" key="5">
    <source>
        <dbReference type="EMBL" id="QQM97206.1"/>
    </source>
</evidence>